<dbReference type="RefSeq" id="WP_131938834.1">
    <property type="nucleotide sequence ID" value="NZ_BAAAMX010000017.1"/>
</dbReference>
<evidence type="ECO:0000313" key="1">
    <source>
        <dbReference type="EMBL" id="TDC17068.1"/>
    </source>
</evidence>
<organism evidence="1 2">
    <name type="scientific">Actinomadura bangladeshensis</name>
    <dbReference type="NCBI Taxonomy" id="453573"/>
    <lineage>
        <taxon>Bacteria</taxon>
        <taxon>Bacillati</taxon>
        <taxon>Actinomycetota</taxon>
        <taxon>Actinomycetes</taxon>
        <taxon>Streptosporangiales</taxon>
        <taxon>Thermomonosporaceae</taxon>
        <taxon>Actinomadura</taxon>
    </lineage>
</organism>
<dbReference type="Proteomes" id="UP000295431">
    <property type="component" value="Unassembled WGS sequence"/>
</dbReference>
<reference evidence="1 2" key="1">
    <citation type="submission" date="2019-03" db="EMBL/GenBank/DDBJ databases">
        <title>Draft genome sequences of novel Actinobacteria.</title>
        <authorList>
            <person name="Sahin N."/>
            <person name="Ay H."/>
            <person name="Saygin H."/>
        </authorList>
    </citation>
    <scope>NUCLEOTIDE SEQUENCE [LARGE SCALE GENOMIC DNA]</scope>
    <source>
        <strain evidence="1 2">DSM 45347</strain>
    </source>
</reference>
<protein>
    <submittedName>
        <fullName evidence="1">DUF1059 domain-containing protein</fullName>
    </submittedName>
</protein>
<dbReference type="Pfam" id="PF06348">
    <property type="entry name" value="DUF1059"/>
    <property type="match status" value="1"/>
</dbReference>
<dbReference type="EMBL" id="SMJW01000039">
    <property type="protein sequence ID" value="TDC17068.1"/>
    <property type="molecule type" value="Genomic_DNA"/>
</dbReference>
<accession>A0A4R4P3Y3</accession>
<dbReference type="OrthoDB" id="4560214at2"/>
<sequence>MRKVADCRDMPSEMGCTLTISGEEDEVVRAAAEHAASVHGHDDTPELRDEIRDHLKDEPAMARG</sequence>
<name>A0A4R4P3Y3_9ACTN</name>
<dbReference type="AlphaFoldDB" id="A0A4R4P3Y3"/>
<gene>
    <name evidence="1" type="ORF">E1284_10495</name>
</gene>
<keyword evidence="2" id="KW-1185">Reference proteome</keyword>
<evidence type="ECO:0000313" key="2">
    <source>
        <dbReference type="Proteomes" id="UP000295431"/>
    </source>
</evidence>
<proteinExistence type="predicted"/>
<comment type="caution">
    <text evidence="1">The sequence shown here is derived from an EMBL/GenBank/DDBJ whole genome shotgun (WGS) entry which is preliminary data.</text>
</comment>
<dbReference type="InterPro" id="IPR009409">
    <property type="entry name" value="DUF1059"/>
</dbReference>